<dbReference type="InterPro" id="IPR052523">
    <property type="entry name" value="Trichothecene_AcTrans"/>
</dbReference>
<dbReference type="InterPro" id="IPR000182">
    <property type="entry name" value="GNAT_dom"/>
</dbReference>
<evidence type="ECO:0000313" key="2">
    <source>
        <dbReference type="EMBL" id="OQO02101.1"/>
    </source>
</evidence>
<feature type="domain" description="N-acetyltransferase" evidence="1">
    <location>
        <begin position="8"/>
        <end position="201"/>
    </location>
</feature>
<dbReference type="Gene3D" id="3.40.630.30">
    <property type="match status" value="1"/>
</dbReference>
<dbReference type="CDD" id="cd04301">
    <property type="entry name" value="NAT_SF"/>
    <property type="match status" value="1"/>
</dbReference>
<protein>
    <recommendedName>
        <fullName evidence="1">N-acetyltransferase domain-containing protein</fullName>
    </recommendedName>
</protein>
<dbReference type="PANTHER" id="PTHR42791:SF14">
    <property type="entry name" value="N-ACETYLTRANSFERASE DOMAIN-CONTAINING PROTEIN"/>
    <property type="match status" value="1"/>
</dbReference>
<dbReference type="GO" id="GO:0016747">
    <property type="term" value="F:acyltransferase activity, transferring groups other than amino-acyl groups"/>
    <property type="evidence" value="ECO:0007669"/>
    <property type="project" value="InterPro"/>
</dbReference>
<sequence>MPTSNGPFILSRAKPEDMLEMTKLQYACFPPFVRLNFMGCHSEAEIPKITDTYIKAMSEDPADIWIKVTDPETGKIIAGADWKVYMSVPQLEAEQCPPWLKGKEAEDSKKFIKKMSEGRWKAMHGKPYIYLHICYTDDAYRRRGAGGMMLKWGCDLADQLSLPGYIEASPEGSHLYRAFGFYDAGRIEWEEDAVVMKRDPQSTEVRGGKPKPS</sequence>
<name>A0A1V8SSV9_9PEZI</name>
<dbReference type="PANTHER" id="PTHR42791">
    <property type="entry name" value="GNAT FAMILY ACETYLTRANSFERASE"/>
    <property type="match status" value="1"/>
</dbReference>
<gene>
    <name evidence="2" type="ORF">B0A48_11653</name>
</gene>
<dbReference type="InterPro" id="IPR016181">
    <property type="entry name" value="Acyl_CoA_acyltransferase"/>
</dbReference>
<comment type="caution">
    <text evidence="2">The sequence shown here is derived from an EMBL/GenBank/DDBJ whole genome shotgun (WGS) entry which is preliminary data.</text>
</comment>
<dbReference type="EMBL" id="NAJO01000028">
    <property type="protein sequence ID" value="OQO02101.1"/>
    <property type="molecule type" value="Genomic_DNA"/>
</dbReference>
<dbReference type="AlphaFoldDB" id="A0A1V8SSV9"/>
<dbReference type="SUPFAM" id="SSF55729">
    <property type="entry name" value="Acyl-CoA N-acyltransferases (Nat)"/>
    <property type="match status" value="1"/>
</dbReference>
<evidence type="ECO:0000313" key="3">
    <source>
        <dbReference type="Proteomes" id="UP000192596"/>
    </source>
</evidence>
<dbReference type="Proteomes" id="UP000192596">
    <property type="component" value="Unassembled WGS sequence"/>
</dbReference>
<dbReference type="OrthoDB" id="4738875at2759"/>
<accession>A0A1V8SSV9</accession>
<dbReference type="PROSITE" id="PS51186">
    <property type="entry name" value="GNAT"/>
    <property type="match status" value="1"/>
</dbReference>
<proteinExistence type="predicted"/>
<dbReference type="InParanoid" id="A0A1V8SSV9"/>
<organism evidence="2 3">
    <name type="scientific">Cryoendolithus antarcticus</name>
    <dbReference type="NCBI Taxonomy" id="1507870"/>
    <lineage>
        <taxon>Eukaryota</taxon>
        <taxon>Fungi</taxon>
        <taxon>Dikarya</taxon>
        <taxon>Ascomycota</taxon>
        <taxon>Pezizomycotina</taxon>
        <taxon>Dothideomycetes</taxon>
        <taxon>Dothideomycetidae</taxon>
        <taxon>Cladosporiales</taxon>
        <taxon>Cladosporiaceae</taxon>
        <taxon>Cryoendolithus</taxon>
    </lineage>
</organism>
<dbReference type="STRING" id="1507870.A0A1V8SSV9"/>
<reference evidence="3" key="1">
    <citation type="submission" date="2017-03" db="EMBL/GenBank/DDBJ databases">
        <title>Genomes of endolithic fungi from Antarctica.</title>
        <authorList>
            <person name="Coleine C."/>
            <person name="Masonjones S."/>
            <person name="Stajich J.E."/>
        </authorList>
    </citation>
    <scope>NUCLEOTIDE SEQUENCE [LARGE SCALE GENOMIC DNA]</scope>
    <source>
        <strain evidence="3">CCFEE 5527</strain>
    </source>
</reference>
<evidence type="ECO:0000259" key="1">
    <source>
        <dbReference type="PROSITE" id="PS51186"/>
    </source>
</evidence>
<keyword evidence="3" id="KW-1185">Reference proteome</keyword>